<organism evidence="1 2">
    <name type="scientific">Lysinibacillus halotolerans</name>
    <dbReference type="NCBI Taxonomy" id="1368476"/>
    <lineage>
        <taxon>Bacteria</taxon>
        <taxon>Bacillati</taxon>
        <taxon>Bacillota</taxon>
        <taxon>Bacilli</taxon>
        <taxon>Bacillales</taxon>
        <taxon>Bacillaceae</taxon>
        <taxon>Lysinibacillus</taxon>
    </lineage>
</organism>
<sequence>MAISKAKKKRLKMMRQHGKDVTMLRGQSYFSTHERKTKTKLETLEKGFKKHKRHFREEQGQQMEMSFMFFI</sequence>
<evidence type="ECO:0000313" key="1">
    <source>
        <dbReference type="EMBL" id="RND00360.1"/>
    </source>
</evidence>
<dbReference type="Proteomes" id="UP000279909">
    <property type="component" value="Unassembled WGS sequence"/>
</dbReference>
<name>A0A3M8HDF4_9BACI</name>
<proteinExistence type="predicted"/>
<protein>
    <submittedName>
        <fullName evidence="1">Uncharacterized protein</fullName>
    </submittedName>
</protein>
<comment type="caution">
    <text evidence="1">The sequence shown here is derived from an EMBL/GenBank/DDBJ whole genome shotgun (WGS) entry which is preliminary data.</text>
</comment>
<accession>A0A3M8HDF4</accession>
<gene>
    <name evidence="1" type="ORF">EC501_04965</name>
</gene>
<dbReference type="AlphaFoldDB" id="A0A3M8HDF4"/>
<dbReference type="OrthoDB" id="2454574at2"/>
<dbReference type="EMBL" id="RHLQ01000008">
    <property type="protein sequence ID" value="RND00360.1"/>
    <property type="molecule type" value="Genomic_DNA"/>
</dbReference>
<evidence type="ECO:0000313" key="2">
    <source>
        <dbReference type="Proteomes" id="UP000279909"/>
    </source>
</evidence>
<dbReference type="RefSeq" id="WP_122971194.1">
    <property type="nucleotide sequence ID" value="NZ_RHLQ01000008.1"/>
</dbReference>
<keyword evidence="2" id="KW-1185">Reference proteome</keyword>
<reference evidence="1 2" key="1">
    <citation type="journal article" date="2014" name="Int. J. Syst. Evol. Microbiol.">
        <title>Lysinibacillus halotolerans sp. nov., isolated from saline-alkaline soil.</title>
        <authorList>
            <person name="Kong D."/>
            <person name="Wang Y."/>
            <person name="Zhao B."/>
            <person name="Li Y."/>
            <person name="Song J."/>
            <person name="Zhai Y."/>
            <person name="Zhang C."/>
            <person name="Wang H."/>
            <person name="Chen X."/>
            <person name="Zhao B."/>
            <person name="Ruan Z."/>
        </authorList>
    </citation>
    <scope>NUCLEOTIDE SEQUENCE [LARGE SCALE GENOMIC DNA]</scope>
    <source>
        <strain evidence="1 2">MCCC 1A12703</strain>
    </source>
</reference>